<feature type="domain" description="Glycosyl transferase family 1" evidence="2">
    <location>
        <begin position="222"/>
        <end position="360"/>
    </location>
</feature>
<evidence type="ECO:0000313" key="5">
    <source>
        <dbReference type="Proteomes" id="UP000063781"/>
    </source>
</evidence>
<gene>
    <name evidence="4" type="ORF">AOC36_02540</name>
</gene>
<dbReference type="RefSeq" id="WP_067631004.1">
    <property type="nucleotide sequence ID" value="NZ_CP013213.1"/>
</dbReference>
<dbReference type="PANTHER" id="PTHR46401">
    <property type="entry name" value="GLYCOSYLTRANSFERASE WBBK-RELATED"/>
    <property type="match status" value="1"/>
</dbReference>
<dbReference type="InterPro" id="IPR028098">
    <property type="entry name" value="Glyco_trans_4-like_N"/>
</dbReference>
<accession>A0A0X8GYT9</accession>
<dbReference type="OrthoDB" id="9802525at2"/>
<dbReference type="Pfam" id="PF00534">
    <property type="entry name" value="Glycos_transf_1"/>
    <property type="match status" value="1"/>
</dbReference>
<feature type="domain" description="Glycosyltransferase subfamily 4-like N-terminal" evidence="3">
    <location>
        <begin position="19"/>
        <end position="219"/>
    </location>
</feature>
<proteinExistence type="predicted"/>
<dbReference type="EMBL" id="CP013213">
    <property type="protein sequence ID" value="AMC92900.1"/>
    <property type="molecule type" value="Genomic_DNA"/>
</dbReference>
<reference evidence="4 5" key="1">
    <citation type="submission" date="2015-10" db="EMBL/GenBank/DDBJ databases">
        <title>Erysipelothrix larvae sp. LV19 isolated from the larval gut of the rhinoceros beetle, Trypoxylus dichotomus.</title>
        <authorList>
            <person name="Lim S."/>
            <person name="Kim B.-C."/>
        </authorList>
    </citation>
    <scope>NUCLEOTIDE SEQUENCE [LARGE SCALE GENOMIC DNA]</scope>
    <source>
        <strain evidence="4 5">LV19</strain>
    </source>
</reference>
<protein>
    <recommendedName>
        <fullName evidence="6">Glycosyl transferase</fullName>
    </recommendedName>
</protein>
<dbReference type="STRING" id="1514105.AOC36_02540"/>
<dbReference type="GO" id="GO:0016757">
    <property type="term" value="F:glycosyltransferase activity"/>
    <property type="evidence" value="ECO:0007669"/>
    <property type="project" value="InterPro"/>
</dbReference>
<evidence type="ECO:0000259" key="2">
    <source>
        <dbReference type="Pfam" id="PF00534"/>
    </source>
</evidence>
<dbReference type="Gene3D" id="3.40.50.2000">
    <property type="entry name" value="Glycogen Phosphorylase B"/>
    <property type="match status" value="2"/>
</dbReference>
<dbReference type="InterPro" id="IPR001296">
    <property type="entry name" value="Glyco_trans_1"/>
</dbReference>
<dbReference type="GO" id="GO:0009103">
    <property type="term" value="P:lipopolysaccharide biosynthetic process"/>
    <property type="evidence" value="ECO:0007669"/>
    <property type="project" value="TreeGrafter"/>
</dbReference>
<sequence length="397" mass="45401">MRIAYINTVLDYGSTGGLVRACAEDMKQKGHEVLMCYGRYDCKSKEDTFFFGNKLSTWMHFAMTLLFGRHGLHSSFQTRKLLKRLDAFQPDVVHLHNIHGFYLNIEMLFKYLKKKNIRIVWTLHDCWSVSGSSAHFDYDGCEKWDEGCVVCKNTHVYPRVYGFKRQEKNFALKKRLFTSIDIDKMTIVTPSHWLEDLIKTTFLNRYHIVTIYNGISLSRFEAKKVQPALDTVELLGVANVWNKRKGFDDFLELAKMLPKHYHLTLIGLNEKQKDSCPSNVKGILRTSDFHELVKIYQAAHIYLNLSYEETMGLTTVEALACGTPCIVYDKTAVPEVIDTSCGIVCEAGNLSALKSTIESFDFKQFTGDKCVKRAKLFESAIMLAQYSQVLGANHGTN</sequence>
<dbReference type="SUPFAM" id="SSF53756">
    <property type="entry name" value="UDP-Glycosyltransferase/glycogen phosphorylase"/>
    <property type="match status" value="1"/>
</dbReference>
<evidence type="ECO:0008006" key="6">
    <source>
        <dbReference type="Google" id="ProtNLM"/>
    </source>
</evidence>
<dbReference type="Proteomes" id="UP000063781">
    <property type="component" value="Chromosome"/>
</dbReference>
<organism evidence="4 5">
    <name type="scientific">Erysipelothrix larvae</name>
    <dbReference type="NCBI Taxonomy" id="1514105"/>
    <lineage>
        <taxon>Bacteria</taxon>
        <taxon>Bacillati</taxon>
        <taxon>Bacillota</taxon>
        <taxon>Erysipelotrichia</taxon>
        <taxon>Erysipelotrichales</taxon>
        <taxon>Erysipelotrichaceae</taxon>
        <taxon>Erysipelothrix</taxon>
    </lineage>
</organism>
<keyword evidence="5" id="KW-1185">Reference proteome</keyword>
<name>A0A0X8GYT9_9FIRM</name>
<evidence type="ECO:0000259" key="3">
    <source>
        <dbReference type="Pfam" id="PF13439"/>
    </source>
</evidence>
<dbReference type="Pfam" id="PF13439">
    <property type="entry name" value="Glyco_transf_4"/>
    <property type="match status" value="1"/>
</dbReference>
<dbReference type="AlphaFoldDB" id="A0A0X8GYT9"/>
<evidence type="ECO:0000256" key="1">
    <source>
        <dbReference type="ARBA" id="ARBA00022679"/>
    </source>
</evidence>
<dbReference type="KEGG" id="erl:AOC36_02540"/>
<keyword evidence="1" id="KW-0808">Transferase</keyword>
<evidence type="ECO:0000313" key="4">
    <source>
        <dbReference type="EMBL" id="AMC92900.1"/>
    </source>
</evidence>
<dbReference type="PANTHER" id="PTHR46401:SF2">
    <property type="entry name" value="GLYCOSYLTRANSFERASE WBBK-RELATED"/>
    <property type="match status" value="1"/>
</dbReference>